<dbReference type="AlphaFoldDB" id="A0A8S1AWA4"/>
<name>A0A8S1AWA4_ARCPL</name>
<evidence type="ECO:0000256" key="4">
    <source>
        <dbReference type="RuleBase" id="RU000640"/>
    </source>
</evidence>
<accession>A0A8S1AWA4</accession>
<dbReference type="Gene3D" id="2.30.22.10">
    <property type="entry name" value="Head domain of nucleotide exchange factor GrpE"/>
    <property type="match status" value="1"/>
</dbReference>
<comment type="similarity">
    <text evidence="2 5">Belongs to the GrpE family.</text>
</comment>
<evidence type="ECO:0000313" key="7">
    <source>
        <dbReference type="EMBL" id="CAB3250898.1"/>
    </source>
</evidence>
<evidence type="ECO:0000313" key="8">
    <source>
        <dbReference type="Proteomes" id="UP000494256"/>
    </source>
</evidence>
<feature type="coiled-coil region" evidence="6">
    <location>
        <begin position="60"/>
        <end position="101"/>
    </location>
</feature>
<reference evidence="7 8" key="1">
    <citation type="submission" date="2020-04" db="EMBL/GenBank/DDBJ databases">
        <authorList>
            <person name="Wallbank WR R."/>
            <person name="Pardo Diaz C."/>
            <person name="Kozak K."/>
            <person name="Martin S."/>
            <person name="Jiggins C."/>
            <person name="Moest M."/>
            <person name="Warren A I."/>
            <person name="Byers J.R.P. K."/>
            <person name="Montejo-Kovacevich G."/>
            <person name="Yen C E."/>
        </authorList>
    </citation>
    <scope>NUCLEOTIDE SEQUENCE [LARGE SCALE GENOMIC DNA]</scope>
</reference>
<dbReference type="GO" id="GO:0051087">
    <property type="term" value="F:protein-folding chaperone binding"/>
    <property type="evidence" value="ECO:0007669"/>
    <property type="project" value="InterPro"/>
</dbReference>
<dbReference type="GO" id="GO:0042803">
    <property type="term" value="F:protein homodimerization activity"/>
    <property type="evidence" value="ECO:0007669"/>
    <property type="project" value="InterPro"/>
</dbReference>
<evidence type="ECO:0000256" key="6">
    <source>
        <dbReference type="SAM" id="Coils"/>
    </source>
</evidence>
<dbReference type="CDD" id="cd00446">
    <property type="entry name" value="GrpE"/>
    <property type="match status" value="1"/>
</dbReference>
<evidence type="ECO:0000256" key="5">
    <source>
        <dbReference type="RuleBase" id="RU004478"/>
    </source>
</evidence>
<dbReference type="GO" id="GO:0006457">
    <property type="term" value="P:protein folding"/>
    <property type="evidence" value="ECO:0007669"/>
    <property type="project" value="InterPro"/>
</dbReference>
<dbReference type="FunFam" id="2.30.22.10:FF:000002">
    <property type="entry name" value="GrpE protein homolog"/>
    <property type="match status" value="1"/>
</dbReference>
<comment type="caution">
    <text evidence="7">The sequence shown here is derived from an EMBL/GenBank/DDBJ whole genome shotgun (WGS) entry which is preliminary data.</text>
</comment>
<keyword evidence="3 4" id="KW-0143">Chaperone</keyword>
<dbReference type="EMBL" id="CADEBD010000350">
    <property type="protein sequence ID" value="CAB3250898.1"/>
    <property type="molecule type" value="Genomic_DNA"/>
</dbReference>
<dbReference type="Pfam" id="PF01025">
    <property type="entry name" value="GrpE"/>
    <property type="match status" value="1"/>
</dbReference>
<dbReference type="OrthoDB" id="7467708at2759"/>
<gene>
    <name evidence="7" type="ORF">APLA_LOCUS13394</name>
</gene>
<comment type="subcellular location">
    <subcellularLocation>
        <location evidence="1 4">Mitochondrion matrix</location>
    </subcellularLocation>
</comment>
<dbReference type="GO" id="GO:0000774">
    <property type="term" value="F:adenyl-nucleotide exchange factor activity"/>
    <property type="evidence" value="ECO:0007669"/>
    <property type="project" value="InterPro"/>
</dbReference>
<dbReference type="GO" id="GO:0001405">
    <property type="term" value="C:PAM complex, Tim23 associated import motor"/>
    <property type="evidence" value="ECO:0007669"/>
    <property type="project" value="TreeGrafter"/>
</dbReference>
<dbReference type="GO" id="GO:0030150">
    <property type="term" value="P:protein import into mitochondrial matrix"/>
    <property type="evidence" value="ECO:0007669"/>
    <property type="project" value="TreeGrafter"/>
</dbReference>
<dbReference type="InterPro" id="IPR009012">
    <property type="entry name" value="GrpE_head"/>
</dbReference>
<keyword evidence="6" id="KW-0175">Coiled coil</keyword>
<dbReference type="InterPro" id="IPR000740">
    <property type="entry name" value="GrpE"/>
</dbReference>
<evidence type="ECO:0000256" key="3">
    <source>
        <dbReference type="ARBA" id="ARBA00023186"/>
    </source>
</evidence>
<evidence type="ECO:0000256" key="2">
    <source>
        <dbReference type="ARBA" id="ARBA00009054"/>
    </source>
</evidence>
<dbReference type="PRINTS" id="PR00773">
    <property type="entry name" value="GRPEPROTEIN"/>
</dbReference>
<sequence length="237" mass="25377">MASLKVCSVSRLAKYITDSSLTGLRANMFRSTFRGYATEEKPAVAPKEEGSKPQPLPATVEECHKQIEALTTELNTAKQQAKELEDKYKRALADGENVRRRMMKQVEDAKSFAIQSFCKDLLDVADTLAAAAESVPEGGEVAEGGAAAGGGEGGAGAALRSLHDGVRLTRAQLAQVFSRHGLIAVSPLREKFDPNLHEALFQQEVEGAQTGTVVAVSKVGYKLHERCVRPALVGVAK</sequence>
<dbReference type="PANTHER" id="PTHR21237:SF23">
    <property type="entry name" value="GRPE PROTEIN HOMOLOG, MITOCHONDRIAL"/>
    <property type="match status" value="1"/>
</dbReference>
<dbReference type="HAMAP" id="MF_01151">
    <property type="entry name" value="GrpE"/>
    <property type="match status" value="1"/>
</dbReference>
<dbReference type="GO" id="GO:0051082">
    <property type="term" value="F:unfolded protein binding"/>
    <property type="evidence" value="ECO:0007669"/>
    <property type="project" value="TreeGrafter"/>
</dbReference>
<organism evidence="7 8">
    <name type="scientific">Arctia plantaginis</name>
    <name type="common">Wood tiger moth</name>
    <name type="synonym">Phalaena plantaginis</name>
    <dbReference type="NCBI Taxonomy" id="874455"/>
    <lineage>
        <taxon>Eukaryota</taxon>
        <taxon>Metazoa</taxon>
        <taxon>Ecdysozoa</taxon>
        <taxon>Arthropoda</taxon>
        <taxon>Hexapoda</taxon>
        <taxon>Insecta</taxon>
        <taxon>Pterygota</taxon>
        <taxon>Neoptera</taxon>
        <taxon>Endopterygota</taxon>
        <taxon>Lepidoptera</taxon>
        <taxon>Glossata</taxon>
        <taxon>Ditrysia</taxon>
        <taxon>Noctuoidea</taxon>
        <taxon>Erebidae</taxon>
        <taxon>Arctiinae</taxon>
        <taxon>Arctia</taxon>
    </lineage>
</organism>
<dbReference type="PROSITE" id="PS01071">
    <property type="entry name" value="GRPE"/>
    <property type="match status" value="1"/>
</dbReference>
<dbReference type="SUPFAM" id="SSF51064">
    <property type="entry name" value="Head domain of nucleotide exchange factor GrpE"/>
    <property type="match status" value="1"/>
</dbReference>
<dbReference type="InterPro" id="IPR013805">
    <property type="entry name" value="GrpE_CC"/>
</dbReference>
<evidence type="ECO:0000256" key="1">
    <source>
        <dbReference type="ARBA" id="ARBA00004305"/>
    </source>
</evidence>
<dbReference type="Gene3D" id="3.90.20.20">
    <property type="match status" value="1"/>
</dbReference>
<dbReference type="SUPFAM" id="SSF58014">
    <property type="entry name" value="Coiled-coil domain of nucleotide exchange factor GrpE"/>
    <property type="match status" value="1"/>
</dbReference>
<proteinExistence type="inferred from homology"/>
<dbReference type="PANTHER" id="PTHR21237">
    <property type="entry name" value="GRPE PROTEIN"/>
    <property type="match status" value="1"/>
</dbReference>
<dbReference type="Proteomes" id="UP000494256">
    <property type="component" value="Unassembled WGS sequence"/>
</dbReference>
<protein>
    <recommendedName>
        <fullName evidence="4">GrpE protein homolog</fullName>
    </recommendedName>
</protein>
<comment type="function">
    <text evidence="4">Essential component of the PAM complex, a complex required for the translocation of transit peptide-containing proteins from the inner membrane into the mitochondrial matrix in an ATP-dependent manner.</text>
</comment>
<keyword evidence="4" id="KW-0496">Mitochondrion</keyword>